<dbReference type="InterPro" id="IPR020846">
    <property type="entry name" value="MFS_dom"/>
</dbReference>
<keyword evidence="7 9" id="KW-0472">Membrane</keyword>
<feature type="transmembrane region" description="Helical" evidence="9">
    <location>
        <begin position="833"/>
        <end position="853"/>
    </location>
</feature>
<feature type="transmembrane region" description="Helical" evidence="9">
    <location>
        <begin position="553"/>
        <end position="572"/>
    </location>
</feature>
<evidence type="ECO:0000256" key="2">
    <source>
        <dbReference type="ARBA" id="ARBA00008566"/>
    </source>
</evidence>
<organism evidence="11 12">
    <name type="scientific">Kluyveromyces dobzhanskii CBS 2104</name>
    <dbReference type="NCBI Taxonomy" id="1427455"/>
    <lineage>
        <taxon>Eukaryota</taxon>
        <taxon>Fungi</taxon>
        <taxon>Dikarya</taxon>
        <taxon>Ascomycota</taxon>
        <taxon>Saccharomycotina</taxon>
        <taxon>Saccharomycetes</taxon>
        <taxon>Saccharomycetales</taxon>
        <taxon>Saccharomycetaceae</taxon>
        <taxon>Kluyveromyces</taxon>
    </lineage>
</organism>
<feature type="transmembrane region" description="Helical" evidence="9">
    <location>
        <begin position="248"/>
        <end position="271"/>
    </location>
</feature>
<dbReference type="GO" id="GO:0000319">
    <property type="term" value="F:sulfite transmembrane transporter activity"/>
    <property type="evidence" value="ECO:0007669"/>
    <property type="project" value="TreeGrafter"/>
</dbReference>
<evidence type="ECO:0000256" key="9">
    <source>
        <dbReference type="SAM" id="Phobius"/>
    </source>
</evidence>
<feature type="transmembrane region" description="Helical" evidence="9">
    <location>
        <begin position="781"/>
        <end position="802"/>
    </location>
</feature>
<dbReference type="InterPro" id="IPR036259">
    <property type="entry name" value="MFS_trans_sf"/>
</dbReference>
<evidence type="ECO:0000259" key="10">
    <source>
        <dbReference type="PROSITE" id="PS50850"/>
    </source>
</evidence>
<evidence type="ECO:0000256" key="5">
    <source>
        <dbReference type="ARBA" id="ARBA00022692"/>
    </source>
</evidence>
<reference evidence="11 12" key="1">
    <citation type="submission" date="2014-03" db="EMBL/GenBank/DDBJ databases">
        <title>The genome of Kluyveromyces dobzhanskii.</title>
        <authorList>
            <person name="Nystedt B."/>
            <person name="Astrom S."/>
        </authorList>
    </citation>
    <scope>NUCLEOTIDE SEQUENCE [LARGE SCALE GENOMIC DNA]</scope>
    <source>
        <strain evidence="11 12">CBS 2104</strain>
    </source>
</reference>
<feature type="transmembrane region" description="Helical" evidence="9">
    <location>
        <begin position="188"/>
        <end position="207"/>
    </location>
</feature>
<feature type="transmembrane region" description="Helical" evidence="9">
    <location>
        <begin position="458"/>
        <end position="479"/>
    </location>
</feature>
<feature type="transmembrane region" description="Helical" evidence="9">
    <location>
        <begin position="519"/>
        <end position="541"/>
    </location>
</feature>
<feature type="compositionally biased region" description="Polar residues" evidence="8">
    <location>
        <begin position="41"/>
        <end position="54"/>
    </location>
</feature>
<evidence type="ECO:0000313" key="12">
    <source>
        <dbReference type="Proteomes" id="UP000031516"/>
    </source>
</evidence>
<dbReference type="Gene3D" id="1.20.1250.20">
    <property type="entry name" value="MFS general substrate transporter like domains"/>
    <property type="match status" value="1"/>
</dbReference>
<evidence type="ECO:0000256" key="3">
    <source>
        <dbReference type="ARBA" id="ARBA00022448"/>
    </source>
</evidence>
<comment type="similarity">
    <text evidence="2">Belongs to the tellurite-resistance/dicarboxylate transporter (TDT) family.</text>
</comment>
<comment type="caution">
    <text evidence="11">The sequence shown here is derived from an EMBL/GenBank/DDBJ whole genome shotgun (WGS) entry which is preliminary data.</text>
</comment>
<feature type="transmembrane region" description="Helical" evidence="9">
    <location>
        <begin position="1001"/>
        <end position="1020"/>
    </location>
</feature>
<feature type="transmembrane region" description="Helical" evidence="9">
    <location>
        <begin position="665"/>
        <end position="683"/>
    </location>
</feature>
<feature type="compositionally biased region" description="Basic and acidic residues" evidence="8">
    <location>
        <begin position="55"/>
        <end position="90"/>
    </location>
</feature>
<dbReference type="InterPro" id="IPR004695">
    <property type="entry name" value="SLAC1/Mae1/Ssu1/TehA"/>
</dbReference>
<feature type="transmembrane region" description="Helical" evidence="9">
    <location>
        <begin position="162"/>
        <end position="181"/>
    </location>
</feature>
<keyword evidence="6 9" id="KW-1133">Transmembrane helix</keyword>
<dbReference type="PANTHER" id="PTHR31686">
    <property type="match status" value="1"/>
</dbReference>
<dbReference type="CDD" id="cd09318">
    <property type="entry name" value="TDT_SSU1"/>
    <property type="match status" value="1"/>
</dbReference>
<feature type="domain" description="Major facilitator superfamily (MFS) profile" evidence="10">
    <location>
        <begin position="123"/>
        <end position="577"/>
    </location>
</feature>
<feature type="transmembrane region" description="Helical" evidence="9">
    <location>
        <begin position="1032"/>
        <end position="1055"/>
    </location>
</feature>
<evidence type="ECO:0000256" key="7">
    <source>
        <dbReference type="ARBA" id="ARBA00023136"/>
    </source>
</evidence>
<feature type="transmembrane region" description="Helical" evidence="9">
    <location>
        <begin position="906"/>
        <end position="926"/>
    </location>
</feature>
<dbReference type="InterPro" id="IPR038665">
    <property type="entry name" value="Voltage-dep_anion_channel_sf"/>
</dbReference>
<evidence type="ECO:0000256" key="4">
    <source>
        <dbReference type="ARBA" id="ARBA00022475"/>
    </source>
</evidence>
<feature type="transmembrane region" description="Helical" evidence="9">
    <location>
        <begin position="865"/>
        <end position="894"/>
    </location>
</feature>
<sequence length="1092" mass="121732">MFKDLTMLEKQKLEISILSSSSSRHSEKINTGMDQLPSPAALSSNVYKEQSGNSFEKHSEMSHTSDLKETDFDSDKSKEEQNSPTDNEKKHVISMEEPLKNSGSETIYVLPYSAFSRHQIFAVLSIIIYIGFLGPVTGNIYIPALPILQKEFGISTTTIDGTVAVFMGVFAVGPFLWAVHADFAGRKFLYVFSLAIALIANILLAAVPKHVAALYVLRVFQAIGTSAVIPLGVGTVSDLVSPMNRAKGVSYFMLGPNMGPILGPIFGGLILMNGNQWRWLFGFTSITTGVGLLLVIVFLPETLRCIVGNGDPRWKQDPEFPKRLSLQEGTETAGELVIKPLISPFCTLGFQKPVNDTQVFAKLYPRPPKPTWRSYYVTFLELRVIICSISTAILFSSYYCFSVILSHELHTRFGFNNLQIGACYVCPGIGLLCGSLSGGHLSDFFKSKSKKWIPEHRLWFQIWGLVISMSGCCGFGWAIEKKLHIAVILVFSFLLAFGMTWCSNATMTFLTELDRKKTATLVSISSFFRNAAAAVASAIVFKLIEAMGTGWCFTGLAFCDCATIAGIVYLMIKGRKRTEAVVPSACYPGFKEAITTKHLLNVKGQVALLCYSAGSASIEKNSQAASLKVSGSTTVAPSAISFFIRIMSLLVGYVQQQWVEKFSPFWFIVCMGSGISANILYQFPYPAQWLQRCSYIFFAIVCMAFVSLQVITLVQCIQYFKHSHTRKYYCWNTFKNIDNNVFWGTYAMGLQTIVNYIFLIASSDTVINTRHAKRLMYVVYILWWYDIAVSLMIAWGITFIIWKEHNKSVGEANDVEKNDSKEIKVMREGLQTFLLLPVITLVVACSGSGIFTMSTLFTDTFGRNIQLLTLVITFLIWLHAIAFVGIILGIYVWNLYVNKLPEASKVFSLFLCLGPMGQGAFGIVWLTKDVKLYVDLYYTIDPNADLDGYIAKVAVAWSFQIFGLIVSLLLLATGFFFTFLCVVGILSHARSSSKIYKYRKSWWGMTFPLGTMAIGCREFYSQFDPYVPLTAFRVVSAIYSVACIIVTTTCLLCTVKEVVQQGSTFFFESHQPNSRINRKVDDFNSQSTSSLD</sequence>
<keyword evidence="4" id="KW-1003">Cell membrane</keyword>
<dbReference type="InterPro" id="IPR051629">
    <property type="entry name" value="Sulfite_efflux_TDT"/>
</dbReference>
<feature type="transmembrane region" description="Helical" evidence="9">
    <location>
        <begin position="277"/>
        <end position="299"/>
    </location>
</feature>
<dbReference type="PANTHER" id="PTHR31686:SF1">
    <property type="entry name" value="SULFITE EFFLUX PUMP SSU1"/>
    <property type="match status" value="1"/>
</dbReference>
<keyword evidence="12" id="KW-1185">Reference proteome</keyword>
<feature type="transmembrane region" description="Helical" evidence="9">
    <location>
        <begin position="741"/>
        <end position="761"/>
    </location>
</feature>
<feature type="transmembrane region" description="Helical" evidence="9">
    <location>
        <begin position="961"/>
        <end position="989"/>
    </location>
</feature>
<proteinExistence type="inferred from homology"/>
<feature type="region of interest" description="Disordered" evidence="8">
    <location>
        <begin position="18"/>
        <end position="90"/>
    </location>
</feature>
<feature type="transmembrane region" description="Helical" evidence="9">
    <location>
        <begin position="695"/>
        <end position="720"/>
    </location>
</feature>
<feature type="transmembrane region" description="Helical" evidence="9">
    <location>
        <begin position="213"/>
        <end position="236"/>
    </location>
</feature>
<dbReference type="Pfam" id="PF03595">
    <property type="entry name" value="SLAC1"/>
    <property type="match status" value="1"/>
</dbReference>
<dbReference type="Gene3D" id="1.50.10.150">
    <property type="entry name" value="Voltage-dependent anion channel"/>
    <property type="match status" value="1"/>
</dbReference>
<evidence type="ECO:0000256" key="1">
    <source>
        <dbReference type="ARBA" id="ARBA00004651"/>
    </source>
</evidence>
<dbReference type="Proteomes" id="UP000031516">
    <property type="component" value="Unassembled WGS sequence"/>
</dbReference>
<feature type="transmembrane region" description="Helical" evidence="9">
    <location>
        <begin position="375"/>
        <end position="398"/>
    </location>
</feature>
<evidence type="ECO:0000313" key="11">
    <source>
        <dbReference type="EMBL" id="CDO95172.1"/>
    </source>
</evidence>
<name>A0A0A8LAC1_9SACH</name>
<dbReference type="EMBL" id="CCBQ010000043">
    <property type="protein sequence ID" value="CDO95172.1"/>
    <property type="molecule type" value="Genomic_DNA"/>
</dbReference>
<feature type="transmembrane region" description="Helical" evidence="9">
    <location>
        <begin position="418"/>
        <end position="437"/>
    </location>
</feature>
<dbReference type="PROSITE" id="PS50850">
    <property type="entry name" value="MFS"/>
    <property type="match status" value="1"/>
</dbReference>
<dbReference type="GO" id="GO:0005886">
    <property type="term" value="C:plasma membrane"/>
    <property type="evidence" value="ECO:0007669"/>
    <property type="project" value="UniProtKB-SubCell"/>
</dbReference>
<comment type="subcellular location">
    <subcellularLocation>
        <location evidence="1">Cell membrane</location>
        <topology evidence="1">Multi-pass membrane protein</topology>
    </subcellularLocation>
</comment>
<feature type="transmembrane region" description="Helical" evidence="9">
    <location>
        <begin position="485"/>
        <end position="507"/>
    </location>
</feature>
<dbReference type="OrthoDB" id="3066029at2759"/>
<dbReference type="SUPFAM" id="SSF103473">
    <property type="entry name" value="MFS general substrate transporter"/>
    <property type="match status" value="1"/>
</dbReference>
<keyword evidence="3" id="KW-0813">Transport</keyword>
<gene>
    <name evidence="11" type="ORF">KLDO_g3419</name>
</gene>
<dbReference type="InterPro" id="IPR011701">
    <property type="entry name" value="MFS"/>
</dbReference>
<feature type="transmembrane region" description="Helical" evidence="9">
    <location>
        <begin position="120"/>
        <end position="142"/>
    </location>
</feature>
<accession>A0A0A8LAC1</accession>
<evidence type="ECO:0000256" key="6">
    <source>
        <dbReference type="ARBA" id="ARBA00022989"/>
    </source>
</evidence>
<evidence type="ECO:0000256" key="8">
    <source>
        <dbReference type="SAM" id="MobiDB-lite"/>
    </source>
</evidence>
<dbReference type="Gene3D" id="1.20.1720.10">
    <property type="entry name" value="Multidrug resistance protein D"/>
    <property type="match status" value="1"/>
</dbReference>
<dbReference type="Pfam" id="PF07690">
    <property type="entry name" value="MFS_1"/>
    <property type="match status" value="1"/>
</dbReference>
<keyword evidence="5 9" id="KW-0812">Transmembrane</keyword>
<protein>
    <submittedName>
        <fullName evidence="11">WGS project CCBQ000000000 data, contig 00006</fullName>
    </submittedName>
</protein>
<dbReference type="AlphaFoldDB" id="A0A0A8LAC1"/>